<evidence type="ECO:0000256" key="5">
    <source>
        <dbReference type="ARBA" id="ARBA00023136"/>
    </source>
</evidence>
<dbReference type="InterPro" id="IPR043428">
    <property type="entry name" value="LivM-like"/>
</dbReference>
<evidence type="ECO:0000256" key="4">
    <source>
        <dbReference type="ARBA" id="ARBA00022989"/>
    </source>
</evidence>
<feature type="transmembrane region" description="Helical" evidence="6">
    <location>
        <begin position="212"/>
        <end position="230"/>
    </location>
</feature>
<keyword evidence="3 6" id="KW-0812">Transmembrane</keyword>
<dbReference type="PANTHER" id="PTHR30482:SF10">
    <property type="entry name" value="HIGH-AFFINITY BRANCHED-CHAIN AMINO ACID TRANSPORT PROTEIN BRAE"/>
    <property type="match status" value="1"/>
</dbReference>
<name>A0A2A9CZ83_9MICO</name>
<dbReference type="GO" id="GO:0005886">
    <property type="term" value="C:plasma membrane"/>
    <property type="evidence" value="ECO:0007669"/>
    <property type="project" value="UniProtKB-SubCell"/>
</dbReference>
<accession>A0A2A9CZ83</accession>
<sequence length="327" mass="34302">MDIADLLVNALREATGPTAIAYALAAIGLNIHFGLTGLINMGQAGFMLIGAYGFAISTIAGLPLLVALLIAVLAAIAFALLLGFPTIKLRGDYLAIVTIAAAEIVRYIGRSVALNDITGGSQGLLGNTFKHTFQDASPFPDGVVSLGPITLPMNQSNSWWLRIAGWALVALACFMVYLLIRSPWGRVLKGIREDEDAVRALGKNVYSYKMQALVLGGVLGALGGIVFVLASSVQPDSLGRPVTFNTWTILLLGGAATVFGPVLGSILFWAALVLVRGVLRGVVPESVLSSPQIEPLGFVLVGITLALLIVFRPQGILGDKKELAING</sequence>
<comment type="subcellular location">
    <subcellularLocation>
        <location evidence="1">Cell membrane</location>
        <topology evidence="1">Multi-pass membrane protein</topology>
    </subcellularLocation>
</comment>
<evidence type="ECO:0000256" key="2">
    <source>
        <dbReference type="ARBA" id="ARBA00022475"/>
    </source>
</evidence>
<keyword evidence="4 6" id="KW-1133">Transmembrane helix</keyword>
<dbReference type="RefSeq" id="WP_098468820.1">
    <property type="nucleotide sequence ID" value="NZ_PDJD01000001.1"/>
</dbReference>
<comment type="caution">
    <text evidence="7">The sequence shown here is derived from an EMBL/GenBank/DDBJ whole genome shotgun (WGS) entry which is preliminary data.</text>
</comment>
<dbReference type="InterPro" id="IPR001851">
    <property type="entry name" value="ABC_transp_permease"/>
</dbReference>
<feature type="transmembrane region" description="Helical" evidence="6">
    <location>
        <begin position="20"/>
        <end position="39"/>
    </location>
</feature>
<dbReference type="CDD" id="cd06581">
    <property type="entry name" value="TM_PBP1_LivM_like"/>
    <property type="match status" value="1"/>
</dbReference>
<organism evidence="7 8">
    <name type="scientific">Serinibacter salmoneus</name>
    <dbReference type="NCBI Taxonomy" id="556530"/>
    <lineage>
        <taxon>Bacteria</taxon>
        <taxon>Bacillati</taxon>
        <taxon>Actinomycetota</taxon>
        <taxon>Actinomycetes</taxon>
        <taxon>Micrococcales</taxon>
        <taxon>Beutenbergiaceae</taxon>
        <taxon>Serinibacter</taxon>
    </lineage>
</organism>
<gene>
    <name evidence="7" type="ORF">ATL40_1316</name>
</gene>
<evidence type="ECO:0000256" key="1">
    <source>
        <dbReference type="ARBA" id="ARBA00004651"/>
    </source>
</evidence>
<dbReference type="AlphaFoldDB" id="A0A2A9CZ83"/>
<dbReference type="Proteomes" id="UP000224915">
    <property type="component" value="Unassembled WGS sequence"/>
</dbReference>
<keyword evidence="2" id="KW-1003">Cell membrane</keyword>
<feature type="transmembrane region" description="Helical" evidence="6">
    <location>
        <begin position="250"/>
        <end position="275"/>
    </location>
</feature>
<keyword evidence="8" id="KW-1185">Reference proteome</keyword>
<evidence type="ECO:0000256" key="6">
    <source>
        <dbReference type="SAM" id="Phobius"/>
    </source>
</evidence>
<keyword evidence="5 6" id="KW-0472">Membrane</keyword>
<reference evidence="7 8" key="1">
    <citation type="submission" date="2017-10" db="EMBL/GenBank/DDBJ databases">
        <title>Sequencing the genomes of 1000 actinobacteria strains.</title>
        <authorList>
            <person name="Klenk H.-P."/>
        </authorList>
    </citation>
    <scope>NUCLEOTIDE SEQUENCE [LARGE SCALE GENOMIC DNA]</scope>
    <source>
        <strain evidence="7 8">DSM 21801</strain>
    </source>
</reference>
<feature type="transmembrane region" description="Helical" evidence="6">
    <location>
        <begin position="296"/>
        <end position="313"/>
    </location>
</feature>
<dbReference type="OrthoDB" id="9814461at2"/>
<feature type="transmembrane region" description="Helical" evidence="6">
    <location>
        <begin position="159"/>
        <end position="180"/>
    </location>
</feature>
<dbReference type="Pfam" id="PF02653">
    <property type="entry name" value="BPD_transp_2"/>
    <property type="match status" value="1"/>
</dbReference>
<evidence type="ECO:0000313" key="8">
    <source>
        <dbReference type="Proteomes" id="UP000224915"/>
    </source>
</evidence>
<dbReference type="GO" id="GO:0015658">
    <property type="term" value="F:branched-chain amino acid transmembrane transporter activity"/>
    <property type="evidence" value="ECO:0007669"/>
    <property type="project" value="InterPro"/>
</dbReference>
<evidence type="ECO:0000256" key="3">
    <source>
        <dbReference type="ARBA" id="ARBA00022692"/>
    </source>
</evidence>
<dbReference type="EMBL" id="PDJD01000001">
    <property type="protein sequence ID" value="PFG19747.1"/>
    <property type="molecule type" value="Genomic_DNA"/>
</dbReference>
<feature type="transmembrane region" description="Helical" evidence="6">
    <location>
        <begin position="51"/>
        <end position="84"/>
    </location>
</feature>
<dbReference type="PANTHER" id="PTHR30482">
    <property type="entry name" value="HIGH-AFFINITY BRANCHED-CHAIN AMINO ACID TRANSPORT SYSTEM PERMEASE"/>
    <property type="match status" value="1"/>
</dbReference>
<protein>
    <submittedName>
        <fullName evidence="7">Amino acid/amide ABC transporter membrane protein 2 (HAAT family)</fullName>
    </submittedName>
</protein>
<proteinExistence type="predicted"/>
<evidence type="ECO:0000313" key="7">
    <source>
        <dbReference type="EMBL" id="PFG19747.1"/>
    </source>
</evidence>